<protein>
    <submittedName>
        <fullName evidence="1">Uncharacterized protein</fullName>
    </submittedName>
</protein>
<accession>A0A6J5T2H8</accession>
<name>A0A6J5T2H8_9CAUD</name>
<evidence type="ECO:0000313" key="1">
    <source>
        <dbReference type="EMBL" id="CAB4220994.1"/>
    </source>
</evidence>
<organism evidence="1">
    <name type="scientific">uncultured Caudovirales phage</name>
    <dbReference type="NCBI Taxonomy" id="2100421"/>
    <lineage>
        <taxon>Viruses</taxon>
        <taxon>Duplodnaviria</taxon>
        <taxon>Heunggongvirae</taxon>
        <taxon>Uroviricota</taxon>
        <taxon>Caudoviricetes</taxon>
        <taxon>Peduoviridae</taxon>
        <taxon>Maltschvirus</taxon>
        <taxon>Maltschvirus maltsch</taxon>
    </lineage>
</organism>
<dbReference type="EMBL" id="LR797503">
    <property type="protein sequence ID" value="CAB4220994.1"/>
    <property type="molecule type" value="Genomic_DNA"/>
</dbReference>
<proteinExistence type="predicted"/>
<gene>
    <name evidence="1" type="ORF">UFOVP1636_98</name>
</gene>
<reference evidence="1" key="1">
    <citation type="submission" date="2020-05" db="EMBL/GenBank/DDBJ databases">
        <authorList>
            <person name="Chiriac C."/>
            <person name="Salcher M."/>
            <person name="Ghai R."/>
            <person name="Kavagutti S V."/>
        </authorList>
    </citation>
    <scope>NUCLEOTIDE SEQUENCE</scope>
</reference>
<sequence length="77" mass="9241">MHPLLPDLSNLKIEELTEKYNSLVKRRLQVQRMGDYNLINQLSMIMDDYQQEIIKRQQKMFDDANKNANFKNIIDIN</sequence>